<dbReference type="Proteomes" id="UP001374893">
    <property type="component" value="Chromosome"/>
</dbReference>
<evidence type="ECO:0008006" key="5">
    <source>
        <dbReference type="Google" id="ProtNLM"/>
    </source>
</evidence>
<proteinExistence type="predicted"/>
<gene>
    <name evidence="3" type="ORF">HAHE_16200</name>
</gene>
<sequence length="381" mass="41923">MNRFSRNLATVLLAVVCAAATVPADAADEPIDMQRAKELLQKQRSGGQLSDDERAYLDRAKEIRAQRRNGANPNTRREGGRNANVGKSSVGIEPLCCMAADADYRGEDGGLYGGGRNTPPDSLMAAFAKQVPKVRPLNKKGEPDEEGKIVLLSIGMSNTTQEFSAFQRSIDTDPRKAKSVVLVDGAQGGQSASEWTVRNAERTWSRLDARLVAAGVSPEQVQVLWVKQAELKPLPDEMDNARVLHEHLVEILNRAQARFPNLRLAYLSSRTYGGYSGRHPEPESFATAFSVRWLIRDQIAGKPELSWDPESGEVKSPLVMWGPYFWADGVRPRASDGLVWNREDFVADGTHPSESGRAKVAKMLTDFFTADPTAKGWFVGQ</sequence>
<evidence type="ECO:0000256" key="1">
    <source>
        <dbReference type="SAM" id="MobiDB-lite"/>
    </source>
</evidence>
<evidence type="ECO:0000313" key="3">
    <source>
        <dbReference type="EMBL" id="BCX47712.1"/>
    </source>
</evidence>
<protein>
    <recommendedName>
        <fullName evidence="5">SGNH hydrolase-type esterase domain-containing protein</fullName>
    </recommendedName>
</protein>
<feature type="signal peptide" evidence="2">
    <location>
        <begin position="1"/>
        <end position="26"/>
    </location>
</feature>
<dbReference type="RefSeq" id="WP_338690058.1">
    <property type="nucleotide sequence ID" value="NZ_AP024702.1"/>
</dbReference>
<evidence type="ECO:0000256" key="2">
    <source>
        <dbReference type="SAM" id="SignalP"/>
    </source>
</evidence>
<reference evidence="3 4" key="1">
    <citation type="submission" date="2021-06" db="EMBL/GenBank/DDBJ databases">
        <title>Complete genome of Haloferula helveola possessing various polysaccharide degrading enzymes.</title>
        <authorList>
            <person name="Takami H."/>
            <person name="Huang C."/>
            <person name="Hamasaki K."/>
        </authorList>
    </citation>
    <scope>NUCLEOTIDE SEQUENCE [LARGE SCALE GENOMIC DNA]</scope>
    <source>
        <strain evidence="3 4">CN-1</strain>
    </source>
</reference>
<feature type="chain" id="PRO_5046968524" description="SGNH hydrolase-type esterase domain-containing protein" evidence="2">
    <location>
        <begin position="27"/>
        <end position="381"/>
    </location>
</feature>
<name>A0ABM7RDI8_9BACT</name>
<keyword evidence="4" id="KW-1185">Reference proteome</keyword>
<dbReference type="EMBL" id="AP024702">
    <property type="protein sequence ID" value="BCX47712.1"/>
    <property type="molecule type" value="Genomic_DNA"/>
</dbReference>
<feature type="region of interest" description="Disordered" evidence="1">
    <location>
        <begin position="62"/>
        <end position="85"/>
    </location>
</feature>
<keyword evidence="2" id="KW-0732">Signal</keyword>
<evidence type="ECO:0000313" key="4">
    <source>
        <dbReference type="Proteomes" id="UP001374893"/>
    </source>
</evidence>
<accession>A0ABM7RDI8</accession>
<organism evidence="3 4">
    <name type="scientific">Haloferula helveola</name>
    <dbReference type="NCBI Taxonomy" id="490095"/>
    <lineage>
        <taxon>Bacteria</taxon>
        <taxon>Pseudomonadati</taxon>
        <taxon>Verrucomicrobiota</taxon>
        <taxon>Verrucomicrobiia</taxon>
        <taxon>Verrucomicrobiales</taxon>
        <taxon>Verrucomicrobiaceae</taxon>
        <taxon>Haloferula</taxon>
    </lineage>
</organism>